<evidence type="ECO:0000256" key="2">
    <source>
        <dbReference type="ARBA" id="ARBA00022617"/>
    </source>
</evidence>
<dbReference type="AlphaFoldDB" id="R7TLW3"/>
<dbReference type="EMBL" id="KB309397">
    <property type="protein sequence ID" value="ELT94512.1"/>
    <property type="molecule type" value="Genomic_DNA"/>
</dbReference>
<dbReference type="HOGENOM" id="CLU_1311169_0_0_1"/>
<evidence type="ECO:0000256" key="1">
    <source>
        <dbReference type="ARBA" id="ARBA00022448"/>
    </source>
</evidence>
<organism evidence="8">
    <name type="scientific">Capitella teleta</name>
    <name type="common">Polychaete worm</name>
    <dbReference type="NCBI Taxonomy" id="283909"/>
    <lineage>
        <taxon>Eukaryota</taxon>
        <taxon>Metazoa</taxon>
        <taxon>Spiralia</taxon>
        <taxon>Lophotrochozoa</taxon>
        <taxon>Annelida</taxon>
        <taxon>Polychaeta</taxon>
        <taxon>Sedentaria</taxon>
        <taxon>Scolecida</taxon>
        <taxon>Capitellidae</taxon>
        <taxon>Capitella</taxon>
    </lineage>
</organism>
<evidence type="ECO:0000256" key="6">
    <source>
        <dbReference type="RuleBase" id="RU000356"/>
    </source>
</evidence>
<dbReference type="GO" id="GO:0005344">
    <property type="term" value="F:oxygen carrier activity"/>
    <property type="evidence" value="ECO:0007669"/>
    <property type="project" value="UniProtKB-KW"/>
</dbReference>
<dbReference type="Proteomes" id="UP000014760">
    <property type="component" value="Unassembled WGS sequence"/>
</dbReference>
<dbReference type="InterPro" id="IPR000971">
    <property type="entry name" value="Globin"/>
</dbReference>
<gene>
    <name evidence="8" type="ORF">CAPTEDRAFT_227018</name>
</gene>
<dbReference type="GO" id="GO:0019825">
    <property type="term" value="F:oxygen binding"/>
    <property type="evidence" value="ECO:0007669"/>
    <property type="project" value="InterPro"/>
</dbReference>
<accession>R7TLW3</accession>
<evidence type="ECO:0000256" key="3">
    <source>
        <dbReference type="ARBA" id="ARBA00022621"/>
    </source>
</evidence>
<reference evidence="9" key="3">
    <citation type="submission" date="2015-06" db="UniProtKB">
        <authorList>
            <consortium name="EnsemblMetazoa"/>
        </authorList>
    </citation>
    <scope>IDENTIFICATION</scope>
</reference>
<keyword evidence="2 6" id="KW-0349">Heme</keyword>
<reference evidence="8 10" key="2">
    <citation type="journal article" date="2013" name="Nature">
        <title>Insights into bilaterian evolution from three spiralian genomes.</title>
        <authorList>
            <person name="Simakov O."/>
            <person name="Marletaz F."/>
            <person name="Cho S.J."/>
            <person name="Edsinger-Gonzales E."/>
            <person name="Havlak P."/>
            <person name="Hellsten U."/>
            <person name="Kuo D.H."/>
            <person name="Larsson T."/>
            <person name="Lv J."/>
            <person name="Arendt D."/>
            <person name="Savage R."/>
            <person name="Osoegawa K."/>
            <person name="de Jong P."/>
            <person name="Grimwood J."/>
            <person name="Chapman J.A."/>
            <person name="Shapiro H."/>
            <person name="Aerts A."/>
            <person name="Otillar R.P."/>
            <person name="Terry A.Y."/>
            <person name="Boore J.L."/>
            <person name="Grigoriev I.V."/>
            <person name="Lindberg D.R."/>
            <person name="Seaver E.C."/>
            <person name="Weisblat D.A."/>
            <person name="Putnam N.H."/>
            <person name="Rokhsar D.S."/>
        </authorList>
    </citation>
    <scope>NUCLEOTIDE SEQUENCE</scope>
    <source>
        <strain evidence="8 10">I ESC-2004</strain>
    </source>
</reference>
<evidence type="ECO:0000256" key="4">
    <source>
        <dbReference type="ARBA" id="ARBA00022723"/>
    </source>
</evidence>
<dbReference type="PANTHER" id="PTHR46458:SF1">
    <property type="entry name" value="GEO09476P1"/>
    <property type="match status" value="1"/>
</dbReference>
<comment type="similarity">
    <text evidence="6">Belongs to the globin family.</text>
</comment>
<dbReference type="PANTHER" id="PTHR46458">
    <property type="entry name" value="BLR2807 PROTEIN"/>
    <property type="match status" value="1"/>
</dbReference>
<feature type="domain" description="Globin" evidence="7">
    <location>
        <begin position="61"/>
        <end position="209"/>
    </location>
</feature>
<dbReference type="InterPro" id="IPR009050">
    <property type="entry name" value="Globin-like_sf"/>
</dbReference>
<evidence type="ECO:0000256" key="5">
    <source>
        <dbReference type="ARBA" id="ARBA00023004"/>
    </source>
</evidence>
<keyword evidence="4" id="KW-0479">Metal-binding</keyword>
<keyword evidence="3 6" id="KW-0561">Oxygen transport</keyword>
<dbReference type="OrthoDB" id="436496at2759"/>
<dbReference type="OMA" id="MRQGYQD"/>
<keyword evidence="5" id="KW-0408">Iron</keyword>
<dbReference type="Pfam" id="PF00042">
    <property type="entry name" value="Globin"/>
    <property type="match status" value="1"/>
</dbReference>
<sequence>MGNTSSHKQHQSLEYDQNKAVDVIIRDDHLLSPHSDADDHSSLTPVALRRQHMEEVTANRPIPSEESFQCAEITWAILSENRDGLGTEVFVRMFESYPDLKSAFGPLRHMNKKDAGYEDVLRAHGIRVLSIVEQVLSKRHNMEEVLSILHDLGRKHLTFSAKVEYIDIVSQMFLFAIESALKEKWNNSTEKSWGEIIRFVTYVMKETMVL</sequence>
<keyword evidence="10" id="KW-1185">Reference proteome</keyword>
<evidence type="ECO:0000313" key="9">
    <source>
        <dbReference type="EnsemblMetazoa" id="CapteP227018"/>
    </source>
</evidence>
<keyword evidence="1 6" id="KW-0813">Transport</keyword>
<evidence type="ECO:0000313" key="10">
    <source>
        <dbReference type="Proteomes" id="UP000014760"/>
    </source>
</evidence>
<dbReference type="EnsemblMetazoa" id="CapteT227018">
    <property type="protein sequence ID" value="CapteP227018"/>
    <property type="gene ID" value="CapteG227018"/>
</dbReference>
<protein>
    <recommendedName>
        <fullName evidence="7">Globin domain-containing protein</fullName>
    </recommendedName>
</protein>
<evidence type="ECO:0000313" key="8">
    <source>
        <dbReference type="EMBL" id="ELT94512.1"/>
    </source>
</evidence>
<reference evidence="10" key="1">
    <citation type="submission" date="2012-12" db="EMBL/GenBank/DDBJ databases">
        <authorList>
            <person name="Hellsten U."/>
            <person name="Grimwood J."/>
            <person name="Chapman J.A."/>
            <person name="Shapiro H."/>
            <person name="Aerts A."/>
            <person name="Otillar R.P."/>
            <person name="Terry A.Y."/>
            <person name="Boore J.L."/>
            <person name="Simakov O."/>
            <person name="Marletaz F."/>
            <person name="Cho S.-J."/>
            <person name="Edsinger-Gonzales E."/>
            <person name="Havlak P."/>
            <person name="Kuo D.-H."/>
            <person name="Larsson T."/>
            <person name="Lv J."/>
            <person name="Arendt D."/>
            <person name="Savage R."/>
            <person name="Osoegawa K."/>
            <person name="de Jong P."/>
            <person name="Lindberg D.R."/>
            <person name="Seaver E.C."/>
            <person name="Weisblat D.A."/>
            <person name="Putnam N.H."/>
            <person name="Grigoriev I.V."/>
            <person name="Rokhsar D.S."/>
        </authorList>
    </citation>
    <scope>NUCLEOTIDE SEQUENCE</scope>
    <source>
        <strain evidence="10">I ESC-2004</strain>
    </source>
</reference>
<dbReference type="InterPro" id="IPR050532">
    <property type="entry name" value="Globin-like_OT"/>
</dbReference>
<dbReference type="Gene3D" id="1.10.490.10">
    <property type="entry name" value="Globins"/>
    <property type="match status" value="1"/>
</dbReference>
<dbReference type="GO" id="GO:0046872">
    <property type="term" value="F:metal ion binding"/>
    <property type="evidence" value="ECO:0007669"/>
    <property type="project" value="UniProtKB-KW"/>
</dbReference>
<dbReference type="SUPFAM" id="SSF46458">
    <property type="entry name" value="Globin-like"/>
    <property type="match status" value="1"/>
</dbReference>
<evidence type="ECO:0000259" key="7">
    <source>
        <dbReference type="PROSITE" id="PS01033"/>
    </source>
</evidence>
<dbReference type="GO" id="GO:0020037">
    <property type="term" value="F:heme binding"/>
    <property type="evidence" value="ECO:0007669"/>
    <property type="project" value="InterPro"/>
</dbReference>
<proteinExistence type="inferred from homology"/>
<name>R7TLW3_CAPTE</name>
<dbReference type="InterPro" id="IPR012292">
    <property type="entry name" value="Globin/Proto"/>
</dbReference>
<dbReference type="PROSITE" id="PS01033">
    <property type="entry name" value="GLOBIN"/>
    <property type="match status" value="1"/>
</dbReference>
<dbReference type="EMBL" id="AMQN01012252">
    <property type="status" value="NOT_ANNOTATED_CDS"/>
    <property type="molecule type" value="Genomic_DNA"/>
</dbReference>